<comment type="caution">
    <text evidence="1">The sequence shown here is derived from an EMBL/GenBank/DDBJ whole genome shotgun (WGS) entry which is preliminary data.</text>
</comment>
<reference evidence="1 2" key="1">
    <citation type="submission" date="2020-08" db="EMBL/GenBank/DDBJ databases">
        <title>Streptomyces sp. PSKA01 genome sequencing and assembly.</title>
        <authorList>
            <person name="Mandal S."/>
            <person name="Maiti P.K."/>
            <person name="Das P."/>
        </authorList>
    </citation>
    <scope>NUCLEOTIDE SEQUENCE [LARGE SCALE GENOMIC DNA]</scope>
    <source>
        <strain evidence="1 2">PSKA01</strain>
    </source>
</reference>
<accession>A0A7X1J1B9</accession>
<keyword evidence="2" id="KW-1185">Reference proteome</keyword>
<dbReference type="AlphaFoldDB" id="A0A7X1J1B9"/>
<protein>
    <submittedName>
        <fullName evidence="1">Uncharacterized protein</fullName>
    </submittedName>
</protein>
<dbReference type="Proteomes" id="UP000584670">
    <property type="component" value="Unassembled WGS sequence"/>
</dbReference>
<dbReference type="RefSeq" id="WP_186282333.1">
    <property type="nucleotide sequence ID" value="NZ_JACMSF010000010.1"/>
</dbReference>
<name>A0A7X1J1B9_9ACTN</name>
<organism evidence="1 2">
    <name type="scientific">Streptomyces cupreus</name>
    <dbReference type="NCBI Taxonomy" id="2759956"/>
    <lineage>
        <taxon>Bacteria</taxon>
        <taxon>Bacillati</taxon>
        <taxon>Actinomycetota</taxon>
        <taxon>Actinomycetes</taxon>
        <taxon>Kitasatosporales</taxon>
        <taxon>Streptomycetaceae</taxon>
        <taxon>Streptomyces</taxon>
    </lineage>
</organism>
<evidence type="ECO:0000313" key="2">
    <source>
        <dbReference type="Proteomes" id="UP000584670"/>
    </source>
</evidence>
<sequence length="60" mass="6524">MYESRDAAESASVESWLPRLSHLSLDELPQVGHAALRPAVDMLLTSVDRPFSTRGGSEPS</sequence>
<dbReference type="EMBL" id="JACMSF010000010">
    <property type="protein sequence ID" value="MBC2902428.1"/>
    <property type="molecule type" value="Genomic_DNA"/>
</dbReference>
<evidence type="ECO:0000313" key="1">
    <source>
        <dbReference type="EMBL" id="MBC2902428.1"/>
    </source>
</evidence>
<proteinExistence type="predicted"/>
<gene>
    <name evidence="1" type="ORF">H4N64_12555</name>
</gene>